<dbReference type="Pfam" id="PF01323">
    <property type="entry name" value="DSBA"/>
    <property type="match status" value="1"/>
</dbReference>
<evidence type="ECO:0000313" key="2">
    <source>
        <dbReference type="EMBL" id="MFD2614435.1"/>
    </source>
</evidence>
<dbReference type="Gene3D" id="3.40.30.10">
    <property type="entry name" value="Glutaredoxin"/>
    <property type="match status" value="1"/>
</dbReference>
<sequence length="209" mass="23499">MKELVIDVYMDTSCPWCRMGTTSLLTVLKQLPADKKATVRWNAFQINPGIRTEGEDYRQVMIGRLGGVPQFEARKKQYNENGKHFGLKYNMDLVKYTPNTTLSHQLISMAPEHLKVQLIEKIYTAYFEEGVNIGDVDELVKIGSSIGVGDAANLKERLTQGEGLEKVELGQRNAQKLGVRGVPFFVINEEISLSGLQSPADFVKLFEQM</sequence>
<gene>
    <name evidence="2" type="ORF">ACFSUF_18645</name>
</gene>
<dbReference type="Proteomes" id="UP001597541">
    <property type="component" value="Unassembled WGS sequence"/>
</dbReference>
<dbReference type="SUPFAM" id="SSF52833">
    <property type="entry name" value="Thioredoxin-like"/>
    <property type="match status" value="1"/>
</dbReference>
<dbReference type="CDD" id="cd03024">
    <property type="entry name" value="DsbA_FrnE"/>
    <property type="match status" value="1"/>
</dbReference>
<reference evidence="3" key="1">
    <citation type="journal article" date="2019" name="Int. J. Syst. Evol. Microbiol.">
        <title>The Global Catalogue of Microorganisms (GCM) 10K type strain sequencing project: providing services to taxonomists for standard genome sequencing and annotation.</title>
        <authorList>
            <consortium name="The Broad Institute Genomics Platform"/>
            <consortium name="The Broad Institute Genome Sequencing Center for Infectious Disease"/>
            <person name="Wu L."/>
            <person name="Ma J."/>
        </authorList>
    </citation>
    <scope>NUCLEOTIDE SEQUENCE [LARGE SCALE GENOMIC DNA]</scope>
    <source>
        <strain evidence="3">KCTC 3950</strain>
    </source>
</reference>
<evidence type="ECO:0000259" key="1">
    <source>
        <dbReference type="Pfam" id="PF01323"/>
    </source>
</evidence>
<dbReference type="RefSeq" id="WP_377605265.1">
    <property type="nucleotide sequence ID" value="NZ_JBHUME010000011.1"/>
</dbReference>
<comment type="caution">
    <text evidence="2">The sequence shown here is derived from an EMBL/GenBank/DDBJ whole genome shotgun (WGS) entry which is preliminary data.</text>
</comment>
<name>A0ABW5PIU9_9BACL</name>
<dbReference type="InterPro" id="IPR036249">
    <property type="entry name" value="Thioredoxin-like_sf"/>
</dbReference>
<dbReference type="PANTHER" id="PTHR13887">
    <property type="entry name" value="GLUTATHIONE S-TRANSFERASE KAPPA"/>
    <property type="match status" value="1"/>
</dbReference>
<proteinExistence type="predicted"/>
<keyword evidence="3" id="KW-1185">Reference proteome</keyword>
<feature type="domain" description="DSBA-like thioredoxin" evidence="1">
    <location>
        <begin position="5"/>
        <end position="204"/>
    </location>
</feature>
<organism evidence="2 3">
    <name type="scientific">Paenibacillus gansuensis</name>
    <dbReference type="NCBI Taxonomy" id="306542"/>
    <lineage>
        <taxon>Bacteria</taxon>
        <taxon>Bacillati</taxon>
        <taxon>Bacillota</taxon>
        <taxon>Bacilli</taxon>
        <taxon>Bacillales</taxon>
        <taxon>Paenibacillaceae</taxon>
        <taxon>Paenibacillus</taxon>
    </lineage>
</organism>
<dbReference type="InterPro" id="IPR001853">
    <property type="entry name" value="DSBA-like_thioredoxin_dom"/>
</dbReference>
<evidence type="ECO:0000313" key="3">
    <source>
        <dbReference type="Proteomes" id="UP001597541"/>
    </source>
</evidence>
<accession>A0ABW5PIU9</accession>
<dbReference type="PANTHER" id="PTHR13887:SF41">
    <property type="entry name" value="THIOREDOXIN SUPERFAMILY PROTEIN"/>
    <property type="match status" value="1"/>
</dbReference>
<dbReference type="EMBL" id="JBHUME010000011">
    <property type="protein sequence ID" value="MFD2614435.1"/>
    <property type="molecule type" value="Genomic_DNA"/>
</dbReference>
<protein>
    <submittedName>
        <fullName evidence="2">DsbA family oxidoreductase</fullName>
    </submittedName>
</protein>